<sequence>MKLFKSTYPALWFGKKREIEILNICRVHLETIVSTIAATRDLVYAVCDGNFDKACEIFKLVFDREREADDVKERILDELSKGPFHPIDREEIIHLVLTADDLAANAKSAGRKLCLSKAEDMPECVKEQLKKMADMVYEIGVKLRDAFIILIEDPKKAIDAAEAVERLEEAIDEHRVDLLIKILE</sequence>
<dbReference type="InterPro" id="IPR002727">
    <property type="entry name" value="DUF47"/>
</dbReference>
<comment type="similarity">
    <text evidence="1">Belongs to the UPF0111 family.</text>
</comment>
<organism evidence="2 3">
    <name type="scientific">Thermoproteota archaeon</name>
    <dbReference type="NCBI Taxonomy" id="2056631"/>
    <lineage>
        <taxon>Archaea</taxon>
        <taxon>Thermoproteota</taxon>
    </lineage>
</organism>
<dbReference type="PANTHER" id="PTHR36536">
    <property type="entry name" value="UPF0111 PROTEIN HI_1603"/>
    <property type="match status" value="1"/>
</dbReference>
<evidence type="ECO:0008006" key="4">
    <source>
        <dbReference type="Google" id="ProtNLM"/>
    </source>
</evidence>
<dbReference type="Proteomes" id="UP000269499">
    <property type="component" value="Unassembled WGS sequence"/>
</dbReference>
<evidence type="ECO:0000313" key="3">
    <source>
        <dbReference type="Proteomes" id="UP000269499"/>
    </source>
</evidence>
<dbReference type="InterPro" id="IPR038078">
    <property type="entry name" value="PhoU-like_sf"/>
</dbReference>
<dbReference type="Pfam" id="PF01865">
    <property type="entry name" value="PhoU_div"/>
    <property type="match status" value="1"/>
</dbReference>
<gene>
    <name evidence="2" type="ORF">DRJ26_05055</name>
</gene>
<dbReference type="InterPro" id="IPR018445">
    <property type="entry name" value="Put_Phosphate_transp_reg"/>
</dbReference>
<feature type="non-terminal residue" evidence="2">
    <location>
        <position position="184"/>
    </location>
</feature>
<accession>A0A497EYF6</accession>
<dbReference type="EMBL" id="QMRA01000133">
    <property type="protein sequence ID" value="RLE52099.1"/>
    <property type="molecule type" value="Genomic_DNA"/>
</dbReference>
<evidence type="ECO:0000256" key="1">
    <source>
        <dbReference type="ARBA" id="ARBA00008591"/>
    </source>
</evidence>
<reference evidence="2 3" key="1">
    <citation type="submission" date="2018-06" db="EMBL/GenBank/DDBJ databases">
        <title>Extensive metabolic versatility and redundancy in microbially diverse, dynamic hydrothermal sediments.</title>
        <authorList>
            <person name="Dombrowski N."/>
            <person name="Teske A."/>
            <person name="Baker B.J."/>
        </authorList>
    </citation>
    <scope>NUCLEOTIDE SEQUENCE [LARGE SCALE GENOMIC DNA]</scope>
    <source>
        <strain evidence="2">B20_G2</strain>
    </source>
</reference>
<protein>
    <recommendedName>
        <fullName evidence="4">DUF47 family protein</fullName>
    </recommendedName>
</protein>
<dbReference type="Gene3D" id="1.20.58.220">
    <property type="entry name" value="Phosphate transport system protein phou homolog 2, domain 2"/>
    <property type="match status" value="1"/>
</dbReference>
<comment type="caution">
    <text evidence="2">The sequence shown here is derived from an EMBL/GenBank/DDBJ whole genome shotgun (WGS) entry which is preliminary data.</text>
</comment>
<dbReference type="AlphaFoldDB" id="A0A497EYF6"/>
<evidence type="ECO:0000313" key="2">
    <source>
        <dbReference type="EMBL" id="RLE52099.1"/>
    </source>
</evidence>
<dbReference type="PANTHER" id="PTHR36536:SF3">
    <property type="entry name" value="UPF0111 PROTEIN HI_1603"/>
    <property type="match status" value="1"/>
</dbReference>
<name>A0A497EYF6_9CREN</name>
<proteinExistence type="inferred from homology"/>
<dbReference type="SUPFAM" id="SSF109755">
    <property type="entry name" value="PhoU-like"/>
    <property type="match status" value="1"/>
</dbReference>